<evidence type="ECO:0000256" key="1">
    <source>
        <dbReference type="ARBA" id="ARBA00006484"/>
    </source>
</evidence>
<keyword evidence="7" id="KW-1185">Reference proteome</keyword>
<reference evidence="6 7" key="1">
    <citation type="submission" date="2020-08" db="EMBL/GenBank/DDBJ databases">
        <title>Genomic Encyclopedia of Type Strains, Phase IV (KMG-IV): sequencing the most valuable type-strain genomes for metagenomic binning, comparative biology and taxonomic classification.</title>
        <authorList>
            <person name="Goeker M."/>
        </authorList>
    </citation>
    <scope>NUCLEOTIDE SEQUENCE [LARGE SCALE GENOMIC DNA]</scope>
    <source>
        <strain evidence="6 7">DSM 21793</strain>
    </source>
</reference>
<dbReference type="PRINTS" id="PR00080">
    <property type="entry name" value="SDRFAMILY"/>
</dbReference>
<comment type="caution">
    <text evidence="6">The sequence shown here is derived from an EMBL/GenBank/DDBJ whole genome shotgun (WGS) entry which is preliminary data.</text>
</comment>
<dbReference type="PROSITE" id="PS00061">
    <property type="entry name" value="ADH_SHORT"/>
    <property type="match status" value="1"/>
</dbReference>
<name>A0A840A6X2_9CAUL</name>
<dbReference type="PANTHER" id="PTHR43391">
    <property type="entry name" value="RETINOL DEHYDROGENASE-RELATED"/>
    <property type="match status" value="1"/>
</dbReference>
<dbReference type="Proteomes" id="UP000530564">
    <property type="component" value="Unassembled WGS sequence"/>
</dbReference>
<dbReference type="CDD" id="cd05233">
    <property type="entry name" value="SDR_c"/>
    <property type="match status" value="1"/>
</dbReference>
<organism evidence="6 7">
    <name type="scientific">Phenylobacterium haematophilum</name>
    <dbReference type="NCBI Taxonomy" id="98513"/>
    <lineage>
        <taxon>Bacteria</taxon>
        <taxon>Pseudomonadati</taxon>
        <taxon>Pseudomonadota</taxon>
        <taxon>Alphaproteobacteria</taxon>
        <taxon>Caulobacterales</taxon>
        <taxon>Caulobacteraceae</taxon>
        <taxon>Phenylobacterium</taxon>
    </lineage>
</organism>
<dbReference type="SUPFAM" id="SSF51735">
    <property type="entry name" value="NAD(P)-binding Rossmann-fold domains"/>
    <property type="match status" value="1"/>
</dbReference>
<dbReference type="InterPro" id="IPR002347">
    <property type="entry name" value="SDR_fam"/>
</dbReference>
<keyword evidence="2" id="KW-0560">Oxidoreductase</keyword>
<gene>
    <name evidence="6" type="ORF">GGQ61_003840</name>
</gene>
<evidence type="ECO:0000256" key="5">
    <source>
        <dbReference type="RuleBase" id="RU000363"/>
    </source>
</evidence>
<dbReference type="Gene3D" id="3.40.50.720">
    <property type="entry name" value="NAD(P)-binding Rossmann-like Domain"/>
    <property type="match status" value="1"/>
</dbReference>
<evidence type="ECO:0000256" key="3">
    <source>
        <dbReference type="ARBA" id="ARBA00066641"/>
    </source>
</evidence>
<protein>
    <recommendedName>
        <fullName evidence="4">D-xylose 1-dehydrogenase</fullName>
        <ecNumber evidence="3">1.1.1.175</ecNumber>
    </recommendedName>
</protein>
<dbReference type="AlphaFoldDB" id="A0A840A6X2"/>
<dbReference type="EMBL" id="JACIDK010000007">
    <property type="protein sequence ID" value="MBB3893102.1"/>
    <property type="molecule type" value="Genomic_DNA"/>
</dbReference>
<dbReference type="Pfam" id="PF00106">
    <property type="entry name" value="adh_short"/>
    <property type="match status" value="1"/>
</dbReference>
<proteinExistence type="inferred from homology"/>
<accession>A0A840A6X2</accession>
<dbReference type="GO" id="GO:0047838">
    <property type="term" value="F:D-xylose 1-dehydrogenase (NAD+) activity"/>
    <property type="evidence" value="ECO:0007669"/>
    <property type="project" value="UniProtKB-EC"/>
</dbReference>
<dbReference type="InterPro" id="IPR020904">
    <property type="entry name" value="Sc_DH/Rdtase_CS"/>
</dbReference>
<evidence type="ECO:0000313" key="6">
    <source>
        <dbReference type="EMBL" id="MBB3893102.1"/>
    </source>
</evidence>
<evidence type="ECO:0000313" key="7">
    <source>
        <dbReference type="Proteomes" id="UP000530564"/>
    </source>
</evidence>
<evidence type="ECO:0000256" key="2">
    <source>
        <dbReference type="ARBA" id="ARBA00023002"/>
    </source>
</evidence>
<sequence length="284" mass="29563">MRDLSGKTAFITGGASGLGLAMAHAFGGAGMNVMLADIEEAPLKAAVADLEARQVRTSSVLCDVGDRAAVAAAAQATIDAFGKVHVVCNNAGVGVGGPIGEVKPADWDWIVAINLMGVVYGMEAFLPHVRAHGEGGCFVNTASMAGMISVPGMEPYTATKYAVVGMSEGWAGQLAPENINVAVLCPGFVKTRINQSGRTRQTQYGGPVPNNPVVGQSNVDNGIDPEFVGRRVLEAVQNDERYIFTHPDMRGLVQGRFARIMAGFDAADASPALDGLEYVTPTLG</sequence>
<dbReference type="EC" id="1.1.1.175" evidence="3"/>
<evidence type="ECO:0000256" key="4">
    <source>
        <dbReference type="ARBA" id="ARBA00069939"/>
    </source>
</evidence>
<comment type="similarity">
    <text evidence="1 5">Belongs to the short-chain dehydrogenases/reductases (SDR) family.</text>
</comment>
<dbReference type="InterPro" id="IPR036291">
    <property type="entry name" value="NAD(P)-bd_dom_sf"/>
</dbReference>
<dbReference type="FunFam" id="3.40.50.720:FF:000084">
    <property type="entry name" value="Short-chain dehydrogenase reductase"/>
    <property type="match status" value="1"/>
</dbReference>
<dbReference type="PRINTS" id="PR00081">
    <property type="entry name" value="GDHRDH"/>
</dbReference>
<dbReference type="PANTHER" id="PTHR43391:SF26">
    <property type="entry name" value="BLL7251 PROTEIN"/>
    <property type="match status" value="1"/>
</dbReference>
<dbReference type="RefSeq" id="WP_183776286.1">
    <property type="nucleotide sequence ID" value="NZ_JACIDK010000007.1"/>
</dbReference>